<dbReference type="Proteomes" id="UP000681967">
    <property type="component" value="Unassembled WGS sequence"/>
</dbReference>
<comment type="caution">
    <text evidence="1">The sequence shown here is derived from an EMBL/GenBank/DDBJ whole genome shotgun (WGS) entry which is preliminary data.</text>
</comment>
<evidence type="ECO:0000313" key="2">
    <source>
        <dbReference type="Proteomes" id="UP000681967"/>
    </source>
</evidence>
<sequence>MSDIITFKLTNGEVFGIYRQTLERYPNSFLAKLITNEINSSFHSRDTDNAFMIDEDP</sequence>
<gene>
    <name evidence="1" type="ORF">BYL167_LOCUS71183</name>
</gene>
<reference evidence="1" key="1">
    <citation type="submission" date="2021-02" db="EMBL/GenBank/DDBJ databases">
        <authorList>
            <person name="Nowell W R."/>
        </authorList>
    </citation>
    <scope>NUCLEOTIDE SEQUENCE</scope>
</reference>
<dbReference type="EMBL" id="CAJOBH010254739">
    <property type="protein sequence ID" value="CAF5146021.1"/>
    <property type="molecule type" value="Genomic_DNA"/>
</dbReference>
<feature type="non-terminal residue" evidence="1">
    <location>
        <position position="57"/>
    </location>
</feature>
<protein>
    <submittedName>
        <fullName evidence="1">Uncharacterized protein</fullName>
    </submittedName>
</protein>
<dbReference type="AlphaFoldDB" id="A0A8S3G3A9"/>
<dbReference type="InterPro" id="IPR011333">
    <property type="entry name" value="SKP1/BTB/POZ_sf"/>
</dbReference>
<evidence type="ECO:0000313" key="1">
    <source>
        <dbReference type="EMBL" id="CAF5146021.1"/>
    </source>
</evidence>
<organism evidence="1 2">
    <name type="scientific">Rotaria magnacalcarata</name>
    <dbReference type="NCBI Taxonomy" id="392030"/>
    <lineage>
        <taxon>Eukaryota</taxon>
        <taxon>Metazoa</taxon>
        <taxon>Spiralia</taxon>
        <taxon>Gnathifera</taxon>
        <taxon>Rotifera</taxon>
        <taxon>Eurotatoria</taxon>
        <taxon>Bdelloidea</taxon>
        <taxon>Philodinida</taxon>
        <taxon>Philodinidae</taxon>
        <taxon>Rotaria</taxon>
    </lineage>
</organism>
<name>A0A8S3G3A9_9BILA</name>
<dbReference type="Gene3D" id="3.30.710.10">
    <property type="entry name" value="Potassium Channel Kv1.1, Chain A"/>
    <property type="match status" value="1"/>
</dbReference>
<dbReference type="SUPFAM" id="SSF54695">
    <property type="entry name" value="POZ domain"/>
    <property type="match status" value="1"/>
</dbReference>
<proteinExistence type="predicted"/>
<accession>A0A8S3G3A9</accession>